<reference evidence="1" key="1">
    <citation type="submission" date="2021-03" db="EMBL/GenBank/DDBJ databases">
        <title>Revisited historic fungal species revealed as producer of novel bioactive compounds through whole genome sequencing and comparative genomics.</title>
        <authorList>
            <person name="Vignolle G.A."/>
            <person name="Hochenegger N."/>
            <person name="Mach R.L."/>
            <person name="Mach-Aigner A.R."/>
            <person name="Javad Rahimi M."/>
            <person name="Salim K.A."/>
            <person name="Chan C.M."/>
            <person name="Lim L.B.L."/>
            <person name="Cai F."/>
            <person name="Druzhinina I.S."/>
            <person name="U'Ren J.M."/>
            <person name="Derntl C."/>
        </authorList>
    </citation>
    <scope>NUCLEOTIDE SEQUENCE</scope>
    <source>
        <strain evidence="1">TUCIM 5799</strain>
    </source>
</reference>
<dbReference type="SUPFAM" id="SSF54909">
    <property type="entry name" value="Dimeric alpha+beta barrel"/>
    <property type="match status" value="1"/>
</dbReference>
<accession>A0A9P9WD32</accession>
<comment type="caution">
    <text evidence="1">The sequence shown here is derived from an EMBL/GenBank/DDBJ whole genome shotgun (WGS) entry which is preliminary data.</text>
</comment>
<dbReference type="OrthoDB" id="4892971at2759"/>
<proteinExistence type="predicted"/>
<evidence type="ECO:0000313" key="2">
    <source>
        <dbReference type="Proteomes" id="UP000829685"/>
    </source>
</evidence>
<dbReference type="AlphaFoldDB" id="A0A9P9WD32"/>
<sequence length="119" mass="13224">MAATLCVAYPPGSDIDLDYYLEKHIPWSLELWEGDGSDGRKGSIIDWKVYTAAATSGDEDDNNGPSYELLFTCTWASREAMEAAQSAVTPKQHKEAWEDVANYSKKSPVVWIMEQKASS</sequence>
<evidence type="ECO:0000313" key="1">
    <source>
        <dbReference type="EMBL" id="KAI1857498.1"/>
    </source>
</evidence>
<dbReference type="Gene3D" id="3.30.70.100">
    <property type="match status" value="1"/>
</dbReference>
<organism evidence="1 2">
    <name type="scientific">Neoarthrinium moseri</name>
    <dbReference type="NCBI Taxonomy" id="1658444"/>
    <lineage>
        <taxon>Eukaryota</taxon>
        <taxon>Fungi</taxon>
        <taxon>Dikarya</taxon>
        <taxon>Ascomycota</taxon>
        <taxon>Pezizomycotina</taxon>
        <taxon>Sordariomycetes</taxon>
        <taxon>Xylariomycetidae</taxon>
        <taxon>Amphisphaeriales</taxon>
        <taxon>Apiosporaceae</taxon>
        <taxon>Neoarthrinium</taxon>
    </lineage>
</organism>
<dbReference type="EMBL" id="JAFIMR010000040">
    <property type="protein sequence ID" value="KAI1857498.1"/>
    <property type="molecule type" value="Genomic_DNA"/>
</dbReference>
<keyword evidence="2" id="KW-1185">Reference proteome</keyword>
<dbReference type="InterPro" id="IPR011008">
    <property type="entry name" value="Dimeric_a/b-barrel"/>
</dbReference>
<protein>
    <recommendedName>
        <fullName evidence="3">EthD domain-containing protein</fullName>
    </recommendedName>
</protein>
<name>A0A9P9WD32_9PEZI</name>
<gene>
    <name evidence="1" type="ORF">JX265_011233</name>
</gene>
<dbReference type="Proteomes" id="UP000829685">
    <property type="component" value="Unassembled WGS sequence"/>
</dbReference>
<evidence type="ECO:0008006" key="3">
    <source>
        <dbReference type="Google" id="ProtNLM"/>
    </source>
</evidence>